<accession>A0A6J7WHV3</accession>
<gene>
    <name evidence="2" type="ORF">UFOVP181_460</name>
    <name evidence="1" type="ORF">UFOVP57_181</name>
</gene>
<name>A0A6J7WHV3_9CAUD</name>
<sequence length="89" mass="10138">MSALTDYVDHLNAFRKVFNQPQFNLALAADRQALADKIDSDLSPEVLTCDGELSRSVVQLKYKRLITAAKQLKKLDPSVTFYEYEEEIV</sequence>
<organism evidence="2">
    <name type="scientific">uncultured Caudovirales phage</name>
    <dbReference type="NCBI Taxonomy" id="2100421"/>
    <lineage>
        <taxon>Viruses</taxon>
        <taxon>Duplodnaviria</taxon>
        <taxon>Heunggongvirae</taxon>
        <taxon>Uroviricota</taxon>
        <taxon>Caudoviricetes</taxon>
        <taxon>Peduoviridae</taxon>
        <taxon>Maltschvirus</taxon>
        <taxon>Maltschvirus maltsch</taxon>
    </lineage>
</organism>
<dbReference type="EMBL" id="LR796187">
    <property type="protein sequence ID" value="CAB4125658.1"/>
    <property type="molecule type" value="Genomic_DNA"/>
</dbReference>
<dbReference type="EMBL" id="LR798231">
    <property type="protein sequence ID" value="CAB5209391.1"/>
    <property type="molecule type" value="Genomic_DNA"/>
</dbReference>
<protein>
    <submittedName>
        <fullName evidence="2">Uncharacterized protein</fullName>
    </submittedName>
</protein>
<evidence type="ECO:0000313" key="2">
    <source>
        <dbReference type="EMBL" id="CAB5209391.1"/>
    </source>
</evidence>
<evidence type="ECO:0000313" key="1">
    <source>
        <dbReference type="EMBL" id="CAB4125658.1"/>
    </source>
</evidence>
<proteinExistence type="predicted"/>
<reference evidence="2" key="1">
    <citation type="submission" date="2020-05" db="EMBL/GenBank/DDBJ databases">
        <authorList>
            <person name="Chiriac C."/>
            <person name="Salcher M."/>
            <person name="Ghai R."/>
            <person name="Kavagutti S V."/>
        </authorList>
    </citation>
    <scope>NUCLEOTIDE SEQUENCE</scope>
</reference>